<comment type="caution">
    <text evidence="2">The sequence shown here is derived from an EMBL/GenBank/DDBJ whole genome shotgun (WGS) entry which is preliminary data.</text>
</comment>
<proteinExistence type="predicted"/>
<dbReference type="Proteomes" id="UP001628179">
    <property type="component" value="Unassembled WGS sequence"/>
</dbReference>
<evidence type="ECO:0000256" key="1">
    <source>
        <dbReference type="SAM" id="MobiDB-lite"/>
    </source>
</evidence>
<feature type="compositionally biased region" description="Basic and acidic residues" evidence="1">
    <location>
        <begin position="1"/>
        <end position="38"/>
    </location>
</feature>
<dbReference type="RefSeq" id="XP_070918639.1">
    <property type="nucleotide sequence ID" value="XM_071062538.1"/>
</dbReference>
<gene>
    <name evidence="2" type="ORF">MFIFM68171_07118</name>
</gene>
<feature type="region of interest" description="Disordered" evidence="1">
    <location>
        <begin position="87"/>
        <end position="110"/>
    </location>
</feature>
<evidence type="ECO:0000313" key="2">
    <source>
        <dbReference type="EMBL" id="GAB1316908.1"/>
    </source>
</evidence>
<dbReference type="GeneID" id="98177861"/>
<feature type="region of interest" description="Disordered" evidence="1">
    <location>
        <begin position="1"/>
        <end position="40"/>
    </location>
</feature>
<dbReference type="EMBL" id="BAAFSV010000004">
    <property type="protein sequence ID" value="GAB1316908.1"/>
    <property type="molecule type" value="Genomic_DNA"/>
</dbReference>
<protein>
    <submittedName>
        <fullName evidence="2">Uncharacterized protein</fullName>
    </submittedName>
</protein>
<dbReference type="PANTHER" id="PTHR38887">
    <property type="entry name" value="CHROMOSOME 21, WHOLE GENOME SHOTGUN SEQUENCE"/>
    <property type="match status" value="1"/>
</dbReference>
<name>A0ABQ0GGM4_9PEZI</name>
<organism evidence="2 3">
    <name type="scientific">Madurella fahalii</name>
    <dbReference type="NCBI Taxonomy" id="1157608"/>
    <lineage>
        <taxon>Eukaryota</taxon>
        <taxon>Fungi</taxon>
        <taxon>Dikarya</taxon>
        <taxon>Ascomycota</taxon>
        <taxon>Pezizomycotina</taxon>
        <taxon>Sordariomycetes</taxon>
        <taxon>Sordariomycetidae</taxon>
        <taxon>Sordariales</taxon>
        <taxon>Sordariales incertae sedis</taxon>
        <taxon>Madurella</taxon>
    </lineage>
</organism>
<evidence type="ECO:0000313" key="3">
    <source>
        <dbReference type="Proteomes" id="UP001628179"/>
    </source>
</evidence>
<dbReference type="PANTHER" id="PTHR38887:SF1">
    <property type="entry name" value="RAS MODIFICATION PROTEIN ERF4"/>
    <property type="match status" value="1"/>
</dbReference>
<keyword evidence="3" id="KW-1185">Reference proteome</keyword>
<sequence length="413" mass="45710">MSKEYRIKDNTKLAQEVIRERDKTFSRPDGSRGKKDDPVSSLVRAAAAGIGFISEAVHYRREKKDKSQELQAASSPAQLNEALWAQDDDAEREAVREEPESQPPKEPNDLAKAFLNRHPRLPDQNPNSKLGLPVVLVQRRPKARARGFVRAYAPVLADVGIDQETFLDFIDTFNKALEPNPWLYAINLAGLAGVESHEPLMMLLGVGVGMATEVIMEGHSRFRSNTFLDCVNAEMFIPRGVVCLVVTWRPDLSEDQDIIAAVGFDGQRRAAEASGETGLAKKIQDLTSQMQRITKHSNGAFNWAETAPLVFPPPDTAPSAGKDNVADRAERWLDEHMDKRAQAKWTADNTKPPIGNALPKPEFRSRYADPNHPASSGDIVAFLTGGSGNTGRQNLPEVKAVQQVYYRRMSCTS</sequence>
<reference evidence="2 3" key="1">
    <citation type="submission" date="2024-09" db="EMBL/GenBank/DDBJ databases">
        <title>Itraconazole resistance in Madurella fahalii resulting from another homologue of gene encoding cytochrome P450 14-alpha sterol demethylase (CYP51).</title>
        <authorList>
            <person name="Yoshioka I."/>
            <person name="Fahal A.H."/>
            <person name="Kaneko S."/>
            <person name="Yaguchi T."/>
        </authorList>
    </citation>
    <scope>NUCLEOTIDE SEQUENCE [LARGE SCALE GENOMIC DNA]</scope>
    <source>
        <strain evidence="2 3">IFM 68171</strain>
    </source>
</reference>
<accession>A0ABQ0GGM4</accession>
<dbReference type="InterPro" id="IPR053221">
    <property type="entry name" value="Burnettramic_acid_biosynth"/>
</dbReference>